<dbReference type="AlphaFoldDB" id="A0A1Z5IR29"/>
<protein>
    <submittedName>
        <fullName evidence="1">Uncharacterized protein</fullName>
    </submittedName>
</protein>
<name>A0A1Z5IR29_9LACO</name>
<proteinExistence type="predicted"/>
<keyword evidence="2" id="KW-1185">Reference proteome</keyword>
<evidence type="ECO:0000313" key="2">
    <source>
        <dbReference type="Proteomes" id="UP000198430"/>
    </source>
</evidence>
<accession>A0A1Z5IR29</accession>
<evidence type="ECO:0000313" key="1">
    <source>
        <dbReference type="EMBL" id="GAX04078.1"/>
    </source>
</evidence>
<dbReference type="EMBL" id="BCMH01000012">
    <property type="protein sequence ID" value="GAX04078.1"/>
    <property type="molecule type" value="Genomic_DNA"/>
</dbReference>
<reference evidence="1 2" key="1">
    <citation type="submission" date="2015-11" db="EMBL/GenBank/DDBJ databases">
        <title>Draft genome sequences of new species of the genus Lactobacillus isolated from orchardgrass silage.</title>
        <authorList>
            <person name="Tohno M."/>
            <person name="Tanizawa Y."/>
            <person name="Arita M."/>
        </authorList>
    </citation>
    <scope>NUCLEOTIDE SEQUENCE [LARGE SCALE GENOMIC DNA]</scope>
    <source>
        <strain evidence="1 2">IWT140</strain>
    </source>
</reference>
<organism evidence="1 2">
    <name type="scientific">Secundilactobacillus pentosiphilus</name>
    <dbReference type="NCBI Taxonomy" id="1714682"/>
    <lineage>
        <taxon>Bacteria</taxon>
        <taxon>Bacillati</taxon>
        <taxon>Bacillota</taxon>
        <taxon>Bacilli</taxon>
        <taxon>Lactobacillales</taxon>
        <taxon>Lactobacillaceae</taxon>
        <taxon>Secundilactobacillus</taxon>
    </lineage>
</organism>
<dbReference type="Proteomes" id="UP000198430">
    <property type="component" value="Unassembled WGS sequence"/>
</dbReference>
<dbReference type="RefSeq" id="WP_089089038.1">
    <property type="nucleotide sequence ID" value="NZ_BCMH01000012.1"/>
</dbReference>
<sequence length="124" mass="13331">MAQMAHTYNTGREILMNFAEALTFPATVKDDSAVADSDGRKIIKAGTPLGAGTDFLSDRTNTVLSPVTDATAQVVAMHDIDVTQGQTSATVIVRGDVIKENMDDDVQKLYTPDMVKTLSRITLV</sequence>
<gene>
    <name evidence="1" type="ORF">IWT140_01715</name>
</gene>
<comment type="caution">
    <text evidence="1">The sequence shown here is derived from an EMBL/GenBank/DDBJ whole genome shotgun (WGS) entry which is preliminary data.</text>
</comment>